<comment type="caution">
    <text evidence="1">The sequence shown here is derived from an EMBL/GenBank/DDBJ whole genome shotgun (WGS) entry which is preliminary data.</text>
</comment>
<protein>
    <submittedName>
        <fullName evidence="1">Uncharacterized protein</fullName>
    </submittedName>
</protein>
<sequence>MDKNEAQTRREIIDLNLRKAGWEINDPSQVSIEFDIYLGKGTTEEEFRTEFTDHQFVDYLLLGKDGKPLAVVEAKRTSKDAQVGKEQALQYAKNISCFIYSPSNGA</sequence>
<reference evidence="1 2" key="1">
    <citation type="journal article" date="2016" name="Nat. Commun.">
        <title>Thousands of microbial genomes shed light on interconnected biogeochemical processes in an aquifer system.</title>
        <authorList>
            <person name="Anantharaman K."/>
            <person name="Brown C.T."/>
            <person name="Hug L.A."/>
            <person name="Sharon I."/>
            <person name="Castelle C.J."/>
            <person name="Probst A.J."/>
            <person name="Thomas B.C."/>
            <person name="Singh A."/>
            <person name="Wilkins M.J."/>
            <person name="Karaoz U."/>
            <person name="Brodie E.L."/>
            <person name="Williams K.H."/>
            <person name="Hubbard S.S."/>
            <person name="Banfield J.F."/>
        </authorList>
    </citation>
    <scope>NUCLEOTIDE SEQUENCE [LARGE SCALE GENOMIC DNA]</scope>
</reference>
<accession>A0A1F6AH48</accession>
<organism evidence="1 2">
    <name type="scientific">Candidatus Gottesmanbacteria bacterium RIFCSPLOWO2_01_FULL_43_11b</name>
    <dbReference type="NCBI Taxonomy" id="1798392"/>
    <lineage>
        <taxon>Bacteria</taxon>
        <taxon>Candidatus Gottesmaniibacteriota</taxon>
    </lineage>
</organism>
<dbReference type="EMBL" id="MFJV01000001">
    <property type="protein sequence ID" value="OGG23733.1"/>
    <property type="molecule type" value="Genomic_DNA"/>
</dbReference>
<dbReference type="Proteomes" id="UP000178759">
    <property type="component" value="Unassembled WGS sequence"/>
</dbReference>
<evidence type="ECO:0000313" key="1">
    <source>
        <dbReference type="EMBL" id="OGG23733.1"/>
    </source>
</evidence>
<proteinExistence type="predicted"/>
<dbReference type="Gene3D" id="3.90.1570.30">
    <property type="match status" value="1"/>
</dbReference>
<gene>
    <name evidence="1" type="ORF">A3A79_00810</name>
</gene>
<evidence type="ECO:0000313" key="2">
    <source>
        <dbReference type="Proteomes" id="UP000178759"/>
    </source>
</evidence>
<name>A0A1F6AH48_9BACT</name>
<dbReference type="STRING" id="1798392.A3A79_00810"/>
<dbReference type="AlphaFoldDB" id="A0A1F6AH48"/>